<keyword evidence="2" id="KW-1185">Reference proteome</keyword>
<evidence type="ECO:0000313" key="3">
    <source>
        <dbReference type="WBParaSite" id="TCNE_0001932901-mRNA-1"/>
    </source>
</evidence>
<name>A0A183VF05_TOXCA</name>
<proteinExistence type="predicted"/>
<evidence type="ECO:0000313" key="2">
    <source>
        <dbReference type="Proteomes" id="UP000050794"/>
    </source>
</evidence>
<reference evidence="1 2" key="2">
    <citation type="submission" date="2018-11" db="EMBL/GenBank/DDBJ databases">
        <authorList>
            <consortium name="Pathogen Informatics"/>
        </authorList>
    </citation>
    <scope>NUCLEOTIDE SEQUENCE [LARGE SCALE GENOMIC DNA]</scope>
</reference>
<accession>A0A183VF05</accession>
<gene>
    <name evidence="1" type="ORF">TCNE_LOCUS19325</name>
</gene>
<sequence length="73" mass="8275">MELPYISVPTAELPVGGIRRFGMLVGVVERSMFENGVLGRSRCCREMRVMRVKRQRVRECSSRRGCVARSSKG</sequence>
<dbReference type="EMBL" id="UYWY01026736">
    <property type="protein sequence ID" value="VDM50646.1"/>
    <property type="molecule type" value="Genomic_DNA"/>
</dbReference>
<dbReference type="Proteomes" id="UP000050794">
    <property type="component" value="Unassembled WGS sequence"/>
</dbReference>
<organism evidence="2 3">
    <name type="scientific">Toxocara canis</name>
    <name type="common">Canine roundworm</name>
    <dbReference type="NCBI Taxonomy" id="6265"/>
    <lineage>
        <taxon>Eukaryota</taxon>
        <taxon>Metazoa</taxon>
        <taxon>Ecdysozoa</taxon>
        <taxon>Nematoda</taxon>
        <taxon>Chromadorea</taxon>
        <taxon>Rhabditida</taxon>
        <taxon>Spirurina</taxon>
        <taxon>Ascaridomorpha</taxon>
        <taxon>Ascaridoidea</taxon>
        <taxon>Toxocaridae</taxon>
        <taxon>Toxocara</taxon>
    </lineage>
</organism>
<dbReference type="WBParaSite" id="TCNE_0001932901-mRNA-1">
    <property type="protein sequence ID" value="TCNE_0001932901-mRNA-1"/>
    <property type="gene ID" value="TCNE_0001932901"/>
</dbReference>
<evidence type="ECO:0000313" key="1">
    <source>
        <dbReference type="EMBL" id="VDM50646.1"/>
    </source>
</evidence>
<dbReference type="AlphaFoldDB" id="A0A183VF05"/>
<protein>
    <submittedName>
        <fullName evidence="1 3">Uncharacterized protein</fullName>
    </submittedName>
</protein>
<reference evidence="3" key="1">
    <citation type="submission" date="2016-06" db="UniProtKB">
        <authorList>
            <consortium name="WormBaseParasite"/>
        </authorList>
    </citation>
    <scope>IDENTIFICATION</scope>
</reference>